<sequence>MADTSVLQRPTPEFIRERRAENQKARARDFAETLGITEAELVAAHVGHGVTPIDPTPDRLFPLIRDLGDVMALTRNRSCVHERVGTYEPFHGGAQAAMVLGTEIDMRIFPSHWVHGFAIEEATENGPKRSLQIFDAHGDAVHKVHLRPESNVQAFDALVTALAREMPALELTPPPPVAPAKADPAQAEALRAEWERMTDTHQFQRMVHRLKMNRLGAYRVAGEPFARQLAPEAVQIALQSAAADAIPVMIFVGNMGCIQIHGGPIERLVPMGPWINVMDPRFNLHLRADHIAEVWCVNKPTRTGAAISVEGFDAEGSLILQIFAYRKDTPADAWNALTLSLPGVQA</sequence>
<reference evidence="2 3" key="1">
    <citation type="journal article" date="2014" name="Int. J. Syst. Evol. Microbiol.">
        <title>Complete genome sequence of Corynebacterium casei LMG S-19264T (=DSM 44701T), isolated from a smear-ripened cheese.</title>
        <authorList>
            <consortium name="US DOE Joint Genome Institute (JGI-PGF)"/>
            <person name="Walter F."/>
            <person name="Albersmeier A."/>
            <person name="Kalinowski J."/>
            <person name="Ruckert C."/>
        </authorList>
    </citation>
    <scope>NUCLEOTIDE SEQUENCE [LARGE SCALE GENOMIC DNA]</scope>
    <source>
        <strain evidence="2 3">CGMCC 1.7029</strain>
    </source>
</reference>
<organism evidence="2 3">
    <name type="scientific">Gemmobacter aquaticus</name>
    <dbReference type="NCBI Taxonomy" id="490185"/>
    <lineage>
        <taxon>Bacteria</taxon>
        <taxon>Pseudomonadati</taxon>
        <taxon>Pseudomonadota</taxon>
        <taxon>Alphaproteobacteria</taxon>
        <taxon>Rhodobacterales</taxon>
        <taxon>Paracoccaceae</taxon>
        <taxon>Gemmobacter</taxon>
    </lineage>
</organism>
<evidence type="ECO:0000259" key="1">
    <source>
        <dbReference type="Pfam" id="PF05171"/>
    </source>
</evidence>
<dbReference type="GO" id="GO:0006826">
    <property type="term" value="P:iron ion transport"/>
    <property type="evidence" value="ECO:0007669"/>
    <property type="project" value="InterPro"/>
</dbReference>
<evidence type="ECO:0000313" key="3">
    <source>
        <dbReference type="Proteomes" id="UP000598196"/>
    </source>
</evidence>
<evidence type="ECO:0000313" key="2">
    <source>
        <dbReference type="EMBL" id="GGO34676.1"/>
    </source>
</evidence>
<keyword evidence="3" id="KW-1185">Reference proteome</keyword>
<accession>A0A918DDJ1</accession>
<feature type="domain" description="Haemin-degrading HemS/ChuX" evidence="1">
    <location>
        <begin position="211"/>
        <end position="338"/>
    </location>
</feature>
<dbReference type="EMBL" id="BMLP01000005">
    <property type="protein sequence ID" value="GGO34676.1"/>
    <property type="molecule type" value="Genomic_DNA"/>
</dbReference>
<comment type="caution">
    <text evidence="2">The sequence shown here is derived from an EMBL/GenBank/DDBJ whole genome shotgun (WGS) entry which is preliminary data.</text>
</comment>
<dbReference type="Pfam" id="PF05171">
    <property type="entry name" value="HemS"/>
    <property type="match status" value="2"/>
</dbReference>
<feature type="domain" description="Haemin-degrading HemS/ChuX" evidence="1">
    <location>
        <begin position="35"/>
        <end position="162"/>
    </location>
</feature>
<dbReference type="RefSeq" id="WP_146287556.1">
    <property type="nucleotide sequence ID" value="NZ_BMLP01000005.1"/>
</dbReference>
<dbReference type="InterPro" id="IPR053733">
    <property type="entry name" value="Heme_Transport_Util_sf"/>
</dbReference>
<proteinExistence type="predicted"/>
<dbReference type="CDD" id="cd16830">
    <property type="entry name" value="HemS-like_N"/>
    <property type="match status" value="1"/>
</dbReference>
<protein>
    <submittedName>
        <fullName evidence="2">Hemin-degrading factor</fullName>
    </submittedName>
</protein>
<dbReference type="CDD" id="cd16831">
    <property type="entry name" value="HemS-like_C"/>
    <property type="match status" value="1"/>
</dbReference>
<dbReference type="Proteomes" id="UP000598196">
    <property type="component" value="Unassembled WGS sequence"/>
</dbReference>
<dbReference type="Gene3D" id="3.40.1570.10">
    <property type="entry name" value="HemS/ChuS/ChuX like domains"/>
    <property type="match status" value="2"/>
</dbReference>
<dbReference type="OrthoDB" id="316630at2"/>
<dbReference type="SUPFAM" id="SSF144064">
    <property type="entry name" value="Heme iron utilization protein-like"/>
    <property type="match status" value="1"/>
</dbReference>
<dbReference type="InterPro" id="IPR007845">
    <property type="entry name" value="HemS/ChuX_dom"/>
</dbReference>
<dbReference type="AlphaFoldDB" id="A0A918DDJ1"/>
<gene>
    <name evidence="2" type="ORF">GCM10010991_25810</name>
</gene>
<name>A0A918DDJ1_9RHOB</name>